<evidence type="ECO:0000313" key="20">
    <source>
        <dbReference type="Proteomes" id="UP000663834"/>
    </source>
</evidence>
<feature type="domain" description="SAM" evidence="14">
    <location>
        <begin position="117"/>
        <end position="176"/>
    </location>
</feature>
<dbReference type="Proteomes" id="UP000663856">
    <property type="component" value="Unassembled WGS sequence"/>
</dbReference>
<proteinExistence type="predicted"/>
<evidence type="ECO:0000313" key="17">
    <source>
        <dbReference type="EMBL" id="CAF2099314.1"/>
    </source>
</evidence>
<keyword evidence="9 12" id="KW-0175">Coiled coil</keyword>
<dbReference type="Proteomes" id="UP000663887">
    <property type="component" value="Unassembled WGS sequence"/>
</dbReference>
<evidence type="ECO:0000256" key="5">
    <source>
        <dbReference type="ARBA" id="ARBA00022723"/>
    </source>
</evidence>
<evidence type="ECO:0000313" key="19">
    <source>
        <dbReference type="EMBL" id="CAF2157818.1"/>
    </source>
</evidence>
<dbReference type="GO" id="GO:0005246">
    <property type="term" value="F:calcium channel regulator activity"/>
    <property type="evidence" value="ECO:0007669"/>
    <property type="project" value="InterPro"/>
</dbReference>
<evidence type="ECO:0000256" key="2">
    <source>
        <dbReference type="ARBA" id="ARBA00022448"/>
    </source>
</evidence>
<keyword evidence="2" id="KW-0813">Transport</keyword>
<dbReference type="EMBL" id="CAJNRF010014524">
    <property type="protein sequence ID" value="CAF2157818.1"/>
    <property type="molecule type" value="Genomic_DNA"/>
</dbReference>
<evidence type="ECO:0000256" key="12">
    <source>
        <dbReference type="SAM" id="Coils"/>
    </source>
</evidence>
<dbReference type="EMBL" id="CAJNOW010016952">
    <property type="protein sequence ID" value="CAF1653520.1"/>
    <property type="molecule type" value="Genomic_DNA"/>
</dbReference>
<dbReference type="SUPFAM" id="SSF47769">
    <property type="entry name" value="SAM/Pointed domain"/>
    <property type="match status" value="1"/>
</dbReference>
<dbReference type="GO" id="GO:0002115">
    <property type="term" value="P:store-operated calcium entry"/>
    <property type="evidence" value="ECO:0007669"/>
    <property type="project" value="TreeGrafter"/>
</dbReference>
<dbReference type="PANTHER" id="PTHR15136:SF5">
    <property type="entry name" value="STROMAL INTERACTION MOLECULE HOMOLOG"/>
    <property type="match status" value="1"/>
</dbReference>
<dbReference type="PROSITE" id="PS50105">
    <property type="entry name" value="SAM_DOMAIN"/>
    <property type="match status" value="1"/>
</dbReference>
<evidence type="ECO:0000256" key="8">
    <source>
        <dbReference type="ARBA" id="ARBA00022989"/>
    </source>
</evidence>
<keyword evidence="6 13" id="KW-0732">Signal</keyword>
<evidence type="ECO:0000259" key="14">
    <source>
        <dbReference type="PROSITE" id="PS50105"/>
    </source>
</evidence>
<keyword evidence="10" id="KW-0406">Ion transport</keyword>
<dbReference type="GO" id="GO:0005886">
    <property type="term" value="C:plasma membrane"/>
    <property type="evidence" value="ECO:0007669"/>
    <property type="project" value="TreeGrafter"/>
</dbReference>
<dbReference type="Gene3D" id="1.10.150.50">
    <property type="entry name" value="Transcription Factor, Ets-1"/>
    <property type="match status" value="1"/>
</dbReference>
<dbReference type="Proteomes" id="UP000663834">
    <property type="component" value="Unassembled WGS sequence"/>
</dbReference>
<dbReference type="InterPro" id="IPR013761">
    <property type="entry name" value="SAM/pointed_sf"/>
</dbReference>
<comment type="subcellular location">
    <subcellularLocation>
        <location evidence="1">Membrane</location>
        <topology evidence="1">Single-pass type I membrane protein</topology>
    </subcellularLocation>
</comment>
<keyword evidence="4" id="KW-0812">Transmembrane</keyword>
<evidence type="ECO:0000313" key="15">
    <source>
        <dbReference type="EMBL" id="CAF1297188.1"/>
    </source>
</evidence>
<evidence type="ECO:0000256" key="6">
    <source>
        <dbReference type="ARBA" id="ARBA00022729"/>
    </source>
</evidence>
<evidence type="ECO:0000256" key="10">
    <source>
        <dbReference type="ARBA" id="ARBA00023065"/>
    </source>
</evidence>
<dbReference type="Pfam" id="PF25578">
    <property type="entry name" value="EF-hand_STIM1"/>
    <property type="match status" value="1"/>
</dbReference>
<comment type="caution">
    <text evidence="16">The sequence shown here is derived from an EMBL/GenBank/DDBJ whole genome shotgun (WGS) entry which is preliminary data.</text>
</comment>
<feature type="chain" id="PRO_5035609193" description="SAM domain-containing protein" evidence="13">
    <location>
        <begin position="21"/>
        <end position="676"/>
    </location>
</feature>
<dbReference type="InterPro" id="IPR037608">
    <property type="entry name" value="STIM1/2"/>
</dbReference>
<dbReference type="Proteomes" id="UP000663824">
    <property type="component" value="Unassembled WGS sequence"/>
</dbReference>
<sequence>MYSIVIYIFLFLNCFPSCQTNNNIAYNIPDPDCTGAFSLCVDADKDRLGREAIKVIHEQMDDDKDGMIEASESSDFIKEELESQADSIRHRHFQNATIQITLNDLWMQWQKSAIYNWSNDDVINWLVKSVHLPMYVENFRRNQIDGRMIPRLAANQRHYLSAIMQIRDPRHKRRLIIKSTDVVLFGPPQHTHNLIKDIILMSAVLISCGACLYAYIRHRKTQESMKSMLKELETLQAAEGDLVAVTGKMKAMENELQDKVKVERGVLNSWYMEVQRTKDEADKYRKHRERTLGHESQLHLAMKEIEQLRVALRQAEEHAHYQSYDAPSELIDLLKRTYHIEEIAFEVKRRSAESAMLAAKDQMNKISKMQRGFFGAVRIAHTGCMDNISELISSAKQRLAIVQDECEEREKRWNRISSILDREDLINYSSSLSSTTMPISGNQYLSGISHTPSNNGINNSLSSVFCFRDTSSRSKRTPVETSSLLSANNDSQVMRRTNSNINIRRSATNTLLSSSTGQQDTKNEINISLEHSNPSSATLRRRAIANSALSSDRSSADRLLNTTTLVYSYSTNGLHNLDTNSVESNTSDSADTLLSSSSTVAAPQTKSFVGTIADFHLDNCDSIFDDNIQCDATSQMSDFVGDDQQSIASSEKSRRLAQKLFRPFQNMRLGKKANLT</sequence>
<reference evidence="16" key="1">
    <citation type="submission" date="2021-02" db="EMBL/GenBank/DDBJ databases">
        <authorList>
            <person name="Nowell W R."/>
        </authorList>
    </citation>
    <scope>NUCLEOTIDE SEQUENCE</scope>
</reference>
<dbReference type="Gene3D" id="1.20.5.340">
    <property type="match status" value="1"/>
</dbReference>
<keyword evidence="5" id="KW-0479">Metal-binding</keyword>
<evidence type="ECO:0000256" key="7">
    <source>
        <dbReference type="ARBA" id="ARBA00022837"/>
    </source>
</evidence>
<feature type="coiled-coil region" evidence="12">
    <location>
        <begin position="218"/>
        <end position="255"/>
    </location>
</feature>
<keyword evidence="11" id="KW-0472">Membrane</keyword>
<dbReference type="Pfam" id="PF16533">
    <property type="entry name" value="SOAR"/>
    <property type="match status" value="1"/>
</dbReference>
<evidence type="ECO:0000256" key="4">
    <source>
        <dbReference type="ARBA" id="ARBA00022692"/>
    </source>
</evidence>
<name>A0A816EYB2_9BILA</name>
<dbReference type="GO" id="GO:0051049">
    <property type="term" value="P:regulation of transport"/>
    <property type="evidence" value="ECO:0007669"/>
    <property type="project" value="UniProtKB-ARBA"/>
</dbReference>
<evidence type="ECO:0000256" key="1">
    <source>
        <dbReference type="ARBA" id="ARBA00004479"/>
    </source>
</evidence>
<evidence type="ECO:0000256" key="13">
    <source>
        <dbReference type="SAM" id="SignalP"/>
    </source>
</evidence>
<dbReference type="PANTHER" id="PTHR15136">
    <property type="entry name" value="STROMAL INTERACTION MOLECULE HOMOLOG"/>
    <property type="match status" value="1"/>
</dbReference>
<evidence type="ECO:0000256" key="9">
    <source>
        <dbReference type="ARBA" id="ARBA00023054"/>
    </source>
</evidence>
<evidence type="ECO:0000256" key="11">
    <source>
        <dbReference type="ARBA" id="ARBA00023136"/>
    </source>
</evidence>
<dbReference type="Gene3D" id="1.10.238.180">
    <property type="match status" value="1"/>
</dbReference>
<feature type="signal peptide" evidence="13">
    <location>
        <begin position="1"/>
        <end position="20"/>
    </location>
</feature>
<dbReference type="InterPro" id="IPR057835">
    <property type="entry name" value="EF-hand_STIM1/2"/>
</dbReference>
<dbReference type="EMBL" id="CAJNOV010007769">
    <property type="protein sequence ID" value="CAF1297188.1"/>
    <property type="molecule type" value="Genomic_DNA"/>
</dbReference>
<evidence type="ECO:0000313" key="16">
    <source>
        <dbReference type="EMBL" id="CAF1653520.1"/>
    </source>
</evidence>
<dbReference type="GO" id="GO:0005509">
    <property type="term" value="F:calcium ion binding"/>
    <property type="evidence" value="ECO:0007669"/>
    <property type="project" value="TreeGrafter"/>
</dbReference>
<evidence type="ECO:0000313" key="18">
    <source>
        <dbReference type="EMBL" id="CAF2144374.1"/>
    </source>
</evidence>
<dbReference type="Pfam" id="PF07647">
    <property type="entry name" value="SAM_2"/>
    <property type="match status" value="1"/>
</dbReference>
<feature type="coiled-coil region" evidence="12">
    <location>
        <begin position="385"/>
        <end position="412"/>
    </location>
</feature>
<dbReference type="Proteomes" id="UP000663855">
    <property type="component" value="Unassembled WGS sequence"/>
</dbReference>
<keyword evidence="7" id="KW-0106">Calcium</keyword>
<accession>A0A816EYB2</accession>
<dbReference type="GO" id="GO:0006874">
    <property type="term" value="P:intracellular calcium ion homeostasis"/>
    <property type="evidence" value="ECO:0007669"/>
    <property type="project" value="TreeGrafter"/>
</dbReference>
<dbReference type="AlphaFoldDB" id="A0A816EYB2"/>
<keyword evidence="8" id="KW-1133">Transmembrane helix</keyword>
<gene>
    <name evidence="15" type="ORF">CJN711_LOCUS16737</name>
    <name evidence="16" type="ORF">KQP761_LOCUS30453</name>
    <name evidence="17" type="ORF">MBJ925_LOCUS21978</name>
    <name evidence="19" type="ORF">WKI299_LOCUS31745</name>
    <name evidence="18" type="ORF">XDN619_LOCUS27369</name>
</gene>
<dbReference type="InterPro" id="IPR032393">
    <property type="entry name" value="SOAR_STIM1/2"/>
</dbReference>
<dbReference type="GO" id="GO:0005783">
    <property type="term" value="C:endoplasmic reticulum"/>
    <property type="evidence" value="ECO:0007669"/>
    <property type="project" value="TreeGrafter"/>
</dbReference>
<dbReference type="OrthoDB" id="9986177at2759"/>
<dbReference type="InterPro" id="IPR001660">
    <property type="entry name" value="SAM"/>
</dbReference>
<protein>
    <recommendedName>
        <fullName evidence="14">SAM domain-containing protein</fullName>
    </recommendedName>
</protein>
<evidence type="ECO:0000256" key="3">
    <source>
        <dbReference type="ARBA" id="ARBA00022568"/>
    </source>
</evidence>
<dbReference type="Gene3D" id="1.10.287.3550">
    <property type="match status" value="1"/>
</dbReference>
<keyword evidence="3" id="KW-0109">Calcium transport</keyword>
<organism evidence="16 20">
    <name type="scientific">Rotaria magnacalcarata</name>
    <dbReference type="NCBI Taxonomy" id="392030"/>
    <lineage>
        <taxon>Eukaryota</taxon>
        <taxon>Metazoa</taxon>
        <taxon>Spiralia</taxon>
        <taxon>Gnathifera</taxon>
        <taxon>Rotifera</taxon>
        <taxon>Eurotatoria</taxon>
        <taxon>Bdelloidea</taxon>
        <taxon>Philodinida</taxon>
        <taxon>Philodinidae</taxon>
        <taxon>Rotaria</taxon>
    </lineage>
</organism>
<dbReference type="EMBL" id="CAJNRE010011187">
    <property type="protein sequence ID" value="CAF2099314.1"/>
    <property type="molecule type" value="Genomic_DNA"/>
</dbReference>
<dbReference type="EMBL" id="CAJNRG010012906">
    <property type="protein sequence ID" value="CAF2144374.1"/>
    <property type="molecule type" value="Genomic_DNA"/>
</dbReference>